<sequence>MTAPTIGGLNPITYGEGAAPVNVGSGATFTGGLGYPGGSITFDLSSPDTNDVLTLTSAADGIASGAISVDPDGSVYLGNGASRDLIGTVDAIQNGQNGQPLTINFAANDTSLLSNPGFEGGTAGWTIVEDRVILGTTVVNGQVSPDDLTDPANSGDDAGAVDEMTYDSEVSTAEHSEGTSSLRLFNSGTTSAGFDVVHGPTAYSETFASQAGDILKFDWKAAAGGDAYDAFGYLMNADTGQAITVLDETGADDTGVKDWTTASVVVPSTGNWYFVFVAGTYDFTGLMGVGGSLYIDNFSVTRSSVTDSVLQSIANQVTYQNTGDAPLEDRTLTIGVTDGTGSQQNADTDLDVTNVDDAPTGGVTVTGTAEQGAVLTASNNIADPDGPDPLTIAYQWQRQDADGNWVNIGGATAATYTLTQDDVGQEVRAVASYTDAGGTPTSLNSNETAAVANVDDDPTGAVSVAGDPTQGEVLTASNTIDDLDGVDPASITYKWQRQDGDGNWVDIADATDPTYTLTQDDVGHPVRAVAQYTDGQGTAEELASTPTTPVGNVDDAPAGDVTVVGDAEQGAVLTAANDLTDPDGPNPLTISYQWQRQDDQGNWVNISGATGTTYTLTQDDVGHAVRTVASYTDAGGQSESFNSNETAAVGNVDDDPTGAVSVAGDPTQGEVLTASNTIDDLDGVDPADIAYKWQRQDADGNWADITGATGATYTLSQDDVGHAVRAVAHYTDDLGAAEELPSLPTTAVANVNDTPVAGDDSFNVAEDTATVLDVLANDVDIDGDTRQITHVNGVAITAGVPIMLAGGTVTLNDEGKLLFTPDAEFNGPVSFDYTIDDGNGETSIGTVDLNVTAVNDVPVSADDSFTATADGSSVTLDVLANDVDSDGDLPRITQIDGRAIAPGGSLEVVGGLVTLNADGDLVFTASMTFDGTAQFTYTVDDGHGGTATGTVTGDVTATGTWGEVGDQLDALLGEQGITQPNYVNNLLYIASVVSPGAFNLADGSNGTGAGYHMGLGYDLTPSAATPDLAALSRSLAALIEAQQGSNAPGLLAGDDGSGWSSAVDQSLLFQSKLATSTAVDIDYTGGGAAFSDLASQGWSRQFAQMALRADFSEDMVIQADARAQGQLHQVTVGQGAALSVNIGGQAAGAPQAVLSNGFGMADFVTADGNSAVEVARAVAVAATVDGSDDQTAIVRMRQGGTLDLRLQFYEVDDFTGAIGGLRPGDAGYAAAASARAYQTGNGSTWLSGGGFGKYSEGAVVGIDHDDLIAMRLSNGTQEFFAFAQANETVNGQAVGHLWSYGLNTWGWEDLAGGGDRDFNDLIVQLDFTSAHTDQVL</sequence>
<proteinExistence type="predicted"/>
<dbReference type="Proteomes" id="UP001196870">
    <property type="component" value="Unassembled WGS sequence"/>
</dbReference>
<reference evidence="3" key="1">
    <citation type="journal article" date="2021" name="Syst. Appl. Microbiol.">
        <title>Roseomonas hellenica sp. nov., isolated from roots of wild-growing Alkanna tinctoria.</title>
        <authorList>
            <person name="Rat A."/>
            <person name="Naranjo H.D."/>
            <person name="Lebbe L."/>
            <person name="Cnockaert M."/>
            <person name="Krigas N."/>
            <person name="Grigoriadou K."/>
            <person name="Maloupa E."/>
            <person name="Willems A."/>
        </authorList>
    </citation>
    <scope>NUCLEOTIDE SEQUENCE [LARGE SCALE GENOMIC DNA]</scope>
    <source>
        <strain evidence="3">LMG 31523</strain>
    </source>
</reference>
<dbReference type="EMBL" id="JAAGBB010000037">
    <property type="protein sequence ID" value="MBR0667558.1"/>
    <property type="molecule type" value="Genomic_DNA"/>
</dbReference>
<evidence type="ECO:0000313" key="2">
    <source>
        <dbReference type="EMBL" id="MBR0667558.1"/>
    </source>
</evidence>
<dbReference type="PANTHER" id="PTHR31149:SF11">
    <property type="entry name" value="187-KDA MICROTUBULE-ASSOCIATED PROTEIN AIR9"/>
    <property type="match status" value="1"/>
</dbReference>
<accession>A0ABS5F4T6</accession>
<dbReference type="NCBIfam" id="NF012211">
    <property type="entry name" value="tand_rpt_95"/>
    <property type="match status" value="2"/>
</dbReference>
<dbReference type="InterPro" id="IPR025193">
    <property type="entry name" value="DUF4114"/>
</dbReference>
<organism evidence="2 3">
    <name type="scientific">Plastoroseomonas hellenica</name>
    <dbReference type="NCBI Taxonomy" id="2687306"/>
    <lineage>
        <taxon>Bacteria</taxon>
        <taxon>Pseudomonadati</taxon>
        <taxon>Pseudomonadota</taxon>
        <taxon>Alphaproteobacteria</taxon>
        <taxon>Acetobacterales</taxon>
        <taxon>Acetobacteraceae</taxon>
        <taxon>Plastoroseomonas</taxon>
    </lineage>
</organism>
<protein>
    <submittedName>
        <fullName evidence="2">Tandem-95 repeat protein</fullName>
    </submittedName>
</protein>
<evidence type="ECO:0000259" key="1">
    <source>
        <dbReference type="Pfam" id="PF13448"/>
    </source>
</evidence>
<keyword evidence="3" id="KW-1185">Reference proteome</keyword>
<dbReference type="Pfam" id="PF17963">
    <property type="entry name" value="Big_9"/>
    <property type="match status" value="2"/>
</dbReference>
<dbReference type="Gene3D" id="2.60.40.2700">
    <property type="match status" value="4"/>
</dbReference>
<evidence type="ECO:0000313" key="3">
    <source>
        <dbReference type="Proteomes" id="UP001196870"/>
    </source>
</evidence>
<dbReference type="Gene3D" id="2.60.40.3440">
    <property type="match status" value="2"/>
</dbReference>
<gene>
    <name evidence="2" type="ORF">GXW71_24590</name>
</gene>
<dbReference type="Pfam" id="PF13448">
    <property type="entry name" value="DUF4114"/>
    <property type="match status" value="1"/>
</dbReference>
<name>A0ABS5F4T6_9PROT</name>
<dbReference type="RefSeq" id="WP_211855338.1">
    <property type="nucleotide sequence ID" value="NZ_JAAGBB010000037.1"/>
</dbReference>
<feature type="domain" description="DUF4114" evidence="1">
    <location>
        <begin position="1272"/>
        <end position="1327"/>
    </location>
</feature>
<comment type="caution">
    <text evidence="2">The sequence shown here is derived from an EMBL/GenBank/DDBJ whole genome shotgun (WGS) entry which is preliminary data.</text>
</comment>
<dbReference type="PANTHER" id="PTHR31149">
    <property type="entry name" value="EXPRESSED PROTEIN"/>
    <property type="match status" value="1"/>
</dbReference>